<comment type="caution">
    <text evidence="2">The sequence shown here is derived from an EMBL/GenBank/DDBJ whole genome shotgun (WGS) entry which is preliminary data.</text>
</comment>
<dbReference type="Proteomes" id="UP000272560">
    <property type="component" value="Unassembled WGS sequence"/>
</dbReference>
<organism evidence="2 3">
    <name type="scientific">Arthrobacter cheniae</name>
    <dbReference type="NCBI Taxonomy" id="1258888"/>
    <lineage>
        <taxon>Bacteria</taxon>
        <taxon>Bacillati</taxon>
        <taxon>Actinomycetota</taxon>
        <taxon>Actinomycetes</taxon>
        <taxon>Micrococcales</taxon>
        <taxon>Micrococcaceae</taxon>
        <taxon>Arthrobacter</taxon>
    </lineage>
</organism>
<dbReference type="EMBL" id="QZVT01000005">
    <property type="protein sequence ID" value="RJT79037.1"/>
    <property type="molecule type" value="Genomic_DNA"/>
</dbReference>
<proteinExistence type="predicted"/>
<accession>A0A3A5MCU0</accession>
<feature type="region of interest" description="Disordered" evidence="1">
    <location>
        <begin position="1"/>
        <end position="71"/>
    </location>
</feature>
<name>A0A3A5MCU0_9MICC</name>
<gene>
    <name evidence="2" type="ORF">D6T63_10370</name>
</gene>
<reference evidence="2 3" key="1">
    <citation type="submission" date="2018-09" db="EMBL/GenBank/DDBJ databases">
        <title>Novel species of Arthrobacter.</title>
        <authorList>
            <person name="Liu Q."/>
            <person name="Xin Y.-H."/>
        </authorList>
    </citation>
    <scope>NUCLEOTIDE SEQUENCE [LARGE SCALE GENOMIC DNA]</scope>
    <source>
        <strain evidence="2 3">Hz2</strain>
    </source>
</reference>
<feature type="compositionally biased region" description="Basic residues" evidence="1">
    <location>
        <begin position="22"/>
        <end position="39"/>
    </location>
</feature>
<keyword evidence="3" id="KW-1185">Reference proteome</keyword>
<evidence type="ECO:0000256" key="1">
    <source>
        <dbReference type="SAM" id="MobiDB-lite"/>
    </source>
</evidence>
<feature type="compositionally biased region" description="Polar residues" evidence="1">
    <location>
        <begin position="1"/>
        <end position="17"/>
    </location>
</feature>
<dbReference type="AlphaFoldDB" id="A0A3A5MCU0"/>
<evidence type="ECO:0000313" key="3">
    <source>
        <dbReference type="Proteomes" id="UP000272560"/>
    </source>
</evidence>
<evidence type="ECO:0000313" key="2">
    <source>
        <dbReference type="EMBL" id="RJT79037.1"/>
    </source>
</evidence>
<sequence>MCGSDSSNRRSWTTDSELTCGRTRHHSSHVRNVRRRHRTGLLPSAGPTTEAHPRTGADGLPTSAIEWAEDVNRRTNRVQSMRGDSFGR</sequence>
<protein>
    <submittedName>
        <fullName evidence="2">Uncharacterized protein</fullName>
    </submittedName>
</protein>